<name>A0A6I4W4F5_9BACL</name>
<keyword evidence="3" id="KW-1185">Reference proteome</keyword>
<dbReference type="SUPFAM" id="SSF109854">
    <property type="entry name" value="DinB/YfiT-like putative metalloenzymes"/>
    <property type="match status" value="1"/>
</dbReference>
<evidence type="ECO:0000313" key="3">
    <source>
        <dbReference type="Proteomes" id="UP000430692"/>
    </source>
</evidence>
<evidence type="ECO:0000259" key="1">
    <source>
        <dbReference type="Pfam" id="PF12867"/>
    </source>
</evidence>
<protein>
    <submittedName>
        <fullName evidence="2">DinB family protein</fullName>
    </submittedName>
</protein>
<dbReference type="EMBL" id="WUUL01000012">
    <property type="protein sequence ID" value="MXQ55192.1"/>
    <property type="molecule type" value="Genomic_DNA"/>
</dbReference>
<reference evidence="2 3" key="1">
    <citation type="submission" date="2019-12" db="EMBL/GenBank/DDBJ databases">
        <title>Whole-genome analyses of novel actinobacteria.</title>
        <authorList>
            <person name="Sahin N."/>
            <person name="Saygin H."/>
        </authorList>
    </citation>
    <scope>NUCLEOTIDE SEQUENCE [LARGE SCALE GENOMIC DNA]</scope>
    <source>
        <strain evidence="2 3">KC615</strain>
    </source>
</reference>
<dbReference type="InterPro" id="IPR024775">
    <property type="entry name" value="DinB-like"/>
</dbReference>
<dbReference type="AlphaFoldDB" id="A0A6I4W4F5"/>
<dbReference type="InterPro" id="IPR034660">
    <property type="entry name" value="DinB/YfiT-like"/>
</dbReference>
<gene>
    <name evidence="2" type="ORF">GSM42_16005</name>
</gene>
<feature type="domain" description="DinB-like" evidence="1">
    <location>
        <begin position="11"/>
        <end position="140"/>
    </location>
</feature>
<dbReference type="RefSeq" id="WP_160802543.1">
    <property type="nucleotide sequence ID" value="NZ_WUUL01000012.1"/>
</dbReference>
<sequence>MKSNELIIYNFEEIRRRSIKVWQEIPQNLLVWKPDEQALSMKEMIRHVLDSEHYYHLCIKNRGSLSFYQSPFENRSFVSVEDELQFSQRYRKDFLATVKAFTEEELSDIQIDRSDVGYVRSLGDMLLRVAYHEAVHTGQMLDYLRTADVKRANIWD</sequence>
<dbReference type="Gene3D" id="1.20.120.450">
    <property type="entry name" value="dinb family like domain"/>
    <property type="match status" value="1"/>
</dbReference>
<proteinExistence type="predicted"/>
<accession>A0A6I4W4F5</accession>
<organism evidence="2 3">
    <name type="scientific">Shimazuella alba</name>
    <dbReference type="NCBI Taxonomy" id="2690964"/>
    <lineage>
        <taxon>Bacteria</taxon>
        <taxon>Bacillati</taxon>
        <taxon>Bacillota</taxon>
        <taxon>Bacilli</taxon>
        <taxon>Bacillales</taxon>
        <taxon>Thermoactinomycetaceae</taxon>
        <taxon>Shimazuella</taxon>
    </lineage>
</organism>
<evidence type="ECO:0000313" key="2">
    <source>
        <dbReference type="EMBL" id="MXQ55192.1"/>
    </source>
</evidence>
<comment type="caution">
    <text evidence="2">The sequence shown here is derived from an EMBL/GenBank/DDBJ whole genome shotgun (WGS) entry which is preliminary data.</text>
</comment>
<dbReference type="Pfam" id="PF12867">
    <property type="entry name" value="DinB_2"/>
    <property type="match status" value="1"/>
</dbReference>
<dbReference type="Proteomes" id="UP000430692">
    <property type="component" value="Unassembled WGS sequence"/>
</dbReference>